<dbReference type="STRING" id="2015173.A0A026X338"/>
<evidence type="ECO:0000256" key="8">
    <source>
        <dbReference type="SAM" id="SignalP"/>
    </source>
</evidence>
<proteinExistence type="predicted"/>
<dbReference type="AlphaFoldDB" id="A0A026X338"/>
<dbReference type="Proteomes" id="UP000279307">
    <property type="component" value="Chromosome 7"/>
</dbReference>
<dbReference type="GO" id="GO:0050482">
    <property type="term" value="P:arachidonate secretion"/>
    <property type="evidence" value="ECO:0007669"/>
    <property type="project" value="InterPro"/>
</dbReference>
<evidence type="ECO:0000313" key="12">
    <source>
        <dbReference type="Proteomes" id="UP000053097"/>
    </source>
</evidence>
<dbReference type="PANTHER" id="PTHR12253">
    <property type="entry name" value="RH14732P"/>
    <property type="match status" value="1"/>
</dbReference>
<feature type="domain" description="Phospholipase A2-like central" evidence="9">
    <location>
        <begin position="50"/>
        <end position="144"/>
    </location>
</feature>
<dbReference type="GO" id="GO:0006644">
    <property type="term" value="P:phospholipid metabolic process"/>
    <property type="evidence" value="ECO:0007669"/>
    <property type="project" value="InterPro"/>
</dbReference>
<dbReference type="Gene3D" id="1.20.90.10">
    <property type="entry name" value="Phospholipase A2 domain"/>
    <property type="match status" value="1"/>
</dbReference>
<reference evidence="10 12" key="1">
    <citation type="journal article" date="2014" name="Curr. Biol.">
        <title>The genome of the clonal raider ant Cerapachys biroi.</title>
        <authorList>
            <person name="Oxley P.R."/>
            <person name="Ji L."/>
            <person name="Fetter-Pruneda I."/>
            <person name="McKenzie S.K."/>
            <person name="Li C."/>
            <person name="Hu H."/>
            <person name="Zhang G."/>
            <person name="Kronauer D.J."/>
        </authorList>
    </citation>
    <scope>NUCLEOTIDE SEQUENCE [LARGE SCALE GENOMIC DNA]</scope>
</reference>
<gene>
    <name evidence="11" type="ORF">DMN91_007504</name>
    <name evidence="10" type="ORF">X777_07477</name>
</gene>
<keyword evidence="4" id="KW-0964">Secreted</keyword>
<dbReference type="InterPro" id="IPR036444">
    <property type="entry name" value="PLipase_A2_dom_sf"/>
</dbReference>
<reference evidence="11 13" key="2">
    <citation type="journal article" date="2018" name="Genome Res.">
        <title>The genomic architecture and molecular evolution of ant odorant receptors.</title>
        <authorList>
            <person name="McKenzie S.K."/>
            <person name="Kronauer D.J.C."/>
        </authorList>
    </citation>
    <scope>NUCLEOTIDE SEQUENCE [LARGE SCALE GENOMIC DNA]</scope>
    <source>
        <strain evidence="11">Clonal line C1</strain>
    </source>
</reference>
<comment type="subcellular location">
    <subcellularLocation>
        <location evidence="2">Secreted</location>
    </subcellularLocation>
</comment>
<dbReference type="GO" id="GO:0004623">
    <property type="term" value="F:phospholipase A2 activity"/>
    <property type="evidence" value="ECO:0007669"/>
    <property type="project" value="UniProtKB-EC"/>
</dbReference>
<dbReference type="PROSITE" id="PS00118">
    <property type="entry name" value="PA2_HIS"/>
    <property type="match status" value="1"/>
</dbReference>
<evidence type="ECO:0000256" key="1">
    <source>
        <dbReference type="ARBA" id="ARBA00001913"/>
    </source>
</evidence>
<dbReference type="EC" id="3.1.1.4" evidence="3"/>
<comment type="cofactor">
    <cofactor evidence="1">
        <name>Ca(2+)</name>
        <dbReference type="ChEBI" id="CHEBI:29108"/>
    </cofactor>
</comment>
<dbReference type="SUPFAM" id="SSF48619">
    <property type="entry name" value="Phospholipase A2, PLA2"/>
    <property type="match status" value="1"/>
</dbReference>
<dbReference type="GO" id="GO:0005576">
    <property type="term" value="C:extracellular region"/>
    <property type="evidence" value="ECO:0007669"/>
    <property type="project" value="UniProtKB-SubCell"/>
</dbReference>
<accession>A0A026X338</accession>
<dbReference type="InterPro" id="IPR033113">
    <property type="entry name" value="PLA2_histidine"/>
</dbReference>
<protein>
    <recommendedName>
        <fullName evidence="3">phospholipase A2</fullName>
        <ecNumber evidence="3">3.1.1.4</ecNumber>
    </recommendedName>
    <alternativeName>
        <fullName evidence="7">Phosphatidylcholine 2-acylhydrolase</fullName>
    </alternativeName>
</protein>
<evidence type="ECO:0000256" key="5">
    <source>
        <dbReference type="ARBA" id="ARBA00022963"/>
    </source>
</evidence>
<dbReference type="EMBL" id="QOIP01000007">
    <property type="protein sequence ID" value="RLU20890.1"/>
    <property type="molecule type" value="Genomic_DNA"/>
</dbReference>
<feature type="signal peptide" evidence="8">
    <location>
        <begin position="1"/>
        <end position="24"/>
    </location>
</feature>
<feature type="chain" id="PRO_5033209938" description="phospholipase A2" evidence="8">
    <location>
        <begin position="25"/>
        <end position="239"/>
    </location>
</feature>
<dbReference type="OMA" id="DSCEDYI"/>
<organism evidence="10 12">
    <name type="scientific">Ooceraea biroi</name>
    <name type="common">Clonal raider ant</name>
    <name type="synonym">Cerapachys biroi</name>
    <dbReference type="NCBI Taxonomy" id="2015173"/>
    <lineage>
        <taxon>Eukaryota</taxon>
        <taxon>Metazoa</taxon>
        <taxon>Ecdysozoa</taxon>
        <taxon>Arthropoda</taxon>
        <taxon>Hexapoda</taxon>
        <taxon>Insecta</taxon>
        <taxon>Pterygota</taxon>
        <taxon>Neoptera</taxon>
        <taxon>Endopterygota</taxon>
        <taxon>Hymenoptera</taxon>
        <taxon>Apocrita</taxon>
        <taxon>Aculeata</taxon>
        <taxon>Formicoidea</taxon>
        <taxon>Formicidae</taxon>
        <taxon>Dorylinae</taxon>
        <taxon>Ooceraea</taxon>
    </lineage>
</organism>
<evidence type="ECO:0000256" key="3">
    <source>
        <dbReference type="ARBA" id="ARBA00013278"/>
    </source>
</evidence>
<evidence type="ECO:0000313" key="11">
    <source>
        <dbReference type="EMBL" id="RLU20890.1"/>
    </source>
</evidence>
<dbReference type="Pfam" id="PF05826">
    <property type="entry name" value="Phospholip_A2_2"/>
    <property type="match status" value="1"/>
</dbReference>
<dbReference type="EMBL" id="KK107019">
    <property type="protein sequence ID" value="EZA62662.1"/>
    <property type="molecule type" value="Genomic_DNA"/>
</dbReference>
<sequence>MKRIYEINLIMLCVFVLFVNDNSAVEGSRKNNYIRSFIMLKEVKNLRHGILPGTRWCGRGNIARNNSELGTYNELDACCRAHDSCEDYIRPKSEKYGLYNKYICRSSLCECEVQFYNCLAQISGLYSSIVGQVYFRKCKKCFRTYYDITECEREGLDVIEENDRNGRRVFCAKFDRNPKWRRGRNITLPTSTSIPELLITNDDESVLLASQSSSDSASKYFNDDDDIVYENFTPIEGDD</sequence>
<keyword evidence="5" id="KW-0442">Lipid degradation</keyword>
<keyword evidence="8" id="KW-0732">Signal</keyword>
<evidence type="ECO:0000259" key="9">
    <source>
        <dbReference type="Pfam" id="PF05826"/>
    </source>
</evidence>
<evidence type="ECO:0000313" key="10">
    <source>
        <dbReference type="EMBL" id="EZA62662.1"/>
    </source>
</evidence>
<evidence type="ECO:0000256" key="6">
    <source>
        <dbReference type="ARBA" id="ARBA00023098"/>
    </source>
</evidence>
<evidence type="ECO:0000256" key="2">
    <source>
        <dbReference type="ARBA" id="ARBA00004613"/>
    </source>
</evidence>
<reference evidence="11" key="3">
    <citation type="submission" date="2018-07" db="EMBL/GenBank/DDBJ databases">
        <authorList>
            <person name="Mckenzie S.K."/>
            <person name="Kronauer D.J.C."/>
        </authorList>
    </citation>
    <scope>NUCLEOTIDE SEQUENCE</scope>
    <source>
        <strain evidence="11">Clonal line C1</strain>
    </source>
</reference>
<evidence type="ECO:0000313" key="13">
    <source>
        <dbReference type="Proteomes" id="UP000279307"/>
    </source>
</evidence>
<name>A0A026X338_OOCBI</name>
<evidence type="ECO:0000256" key="7">
    <source>
        <dbReference type="ARBA" id="ARBA00029903"/>
    </source>
</evidence>
<dbReference type="InterPro" id="IPR016090">
    <property type="entry name" value="PLA2-like_dom"/>
</dbReference>
<evidence type="ECO:0000256" key="4">
    <source>
        <dbReference type="ARBA" id="ARBA00022525"/>
    </source>
</evidence>
<keyword evidence="6" id="KW-0443">Lipid metabolism</keyword>
<dbReference type="OrthoDB" id="8187220at2759"/>
<keyword evidence="12" id="KW-1185">Reference proteome</keyword>
<dbReference type="GO" id="GO:0016042">
    <property type="term" value="P:lipid catabolic process"/>
    <property type="evidence" value="ECO:0007669"/>
    <property type="project" value="UniProtKB-KW"/>
</dbReference>
<dbReference type="Proteomes" id="UP000053097">
    <property type="component" value="Unassembled WGS sequence"/>
</dbReference>